<sequence length="106" mass="11081">MSIVAKFEDLKSGEAQRVMVDGVAVAVVRIEDEVFAVADVCSHANVSLSEGTVMCETKHIECFKHGSAFSLETGIPDALPATKPVAVFSASVVDGNVVVESKDGAQ</sequence>
<name>A0A6J6NC94_9ZZZZ</name>
<evidence type="ECO:0000256" key="3">
    <source>
        <dbReference type="ARBA" id="ARBA00023004"/>
    </source>
</evidence>
<dbReference type="AlphaFoldDB" id="A0A6J6NC94"/>
<dbReference type="InterPro" id="IPR017941">
    <property type="entry name" value="Rieske_2Fe-2S"/>
</dbReference>
<evidence type="ECO:0000313" key="6">
    <source>
        <dbReference type="EMBL" id="CAB4684251.1"/>
    </source>
</evidence>
<dbReference type="Gene3D" id="2.102.10.10">
    <property type="entry name" value="Rieske [2Fe-2S] iron-sulphur domain"/>
    <property type="match status" value="1"/>
</dbReference>
<evidence type="ECO:0000256" key="1">
    <source>
        <dbReference type="ARBA" id="ARBA00022714"/>
    </source>
</evidence>
<gene>
    <name evidence="6" type="ORF">UFOPK2295_01591</name>
</gene>
<evidence type="ECO:0000256" key="4">
    <source>
        <dbReference type="ARBA" id="ARBA00023014"/>
    </source>
</evidence>
<dbReference type="GO" id="GO:0051537">
    <property type="term" value="F:2 iron, 2 sulfur cluster binding"/>
    <property type="evidence" value="ECO:0007669"/>
    <property type="project" value="UniProtKB-KW"/>
</dbReference>
<keyword evidence="4" id="KW-0411">Iron-sulfur</keyword>
<organism evidence="6">
    <name type="scientific">freshwater metagenome</name>
    <dbReference type="NCBI Taxonomy" id="449393"/>
    <lineage>
        <taxon>unclassified sequences</taxon>
        <taxon>metagenomes</taxon>
        <taxon>ecological metagenomes</taxon>
    </lineage>
</organism>
<dbReference type="PANTHER" id="PTHR21496:SF23">
    <property type="entry name" value="3-PHENYLPROPIONATE_CINNAMIC ACID DIOXYGENASE FERREDOXIN SUBUNIT"/>
    <property type="match status" value="1"/>
</dbReference>
<dbReference type="EMBL" id="CAEZWV010000047">
    <property type="protein sequence ID" value="CAB4684251.1"/>
    <property type="molecule type" value="Genomic_DNA"/>
</dbReference>
<proteinExistence type="predicted"/>
<dbReference type="Pfam" id="PF00355">
    <property type="entry name" value="Rieske"/>
    <property type="match status" value="1"/>
</dbReference>
<reference evidence="6" key="1">
    <citation type="submission" date="2020-05" db="EMBL/GenBank/DDBJ databases">
        <authorList>
            <person name="Chiriac C."/>
            <person name="Salcher M."/>
            <person name="Ghai R."/>
            <person name="Kavagutti S V."/>
        </authorList>
    </citation>
    <scope>NUCLEOTIDE SEQUENCE</scope>
</reference>
<dbReference type="SUPFAM" id="SSF50022">
    <property type="entry name" value="ISP domain"/>
    <property type="match status" value="1"/>
</dbReference>
<evidence type="ECO:0000259" key="5">
    <source>
        <dbReference type="PROSITE" id="PS51296"/>
    </source>
</evidence>
<protein>
    <submittedName>
        <fullName evidence="6">Unannotated protein</fullName>
    </submittedName>
</protein>
<dbReference type="PROSITE" id="PS51296">
    <property type="entry name" value="RIESKE"/>
    <property type="match status" value="1"/>
</dbReference>
<dbReference type="InterPro" id="IPR036922">
    <property type="entry name" value="Rieske_2Fe-2S_sf"/>
</dbReference>
<keyword evidence="2" id="KW-0479">Metal-binding</keyword>
<dbReference type="PANTHER" id="PTHR21496">
    <property type="entry name" value="FERREDOXIN-RELATED"/>
    <property type="match status" value="1"/>
</dbReference>
<accession>A0A6J6NC94</accession>
<evidence type="ECO:0000256" key="2">
    <source>
        <dbReference type="ARBA" id="ARBA00022723"/>
    </source>
</evidence>
<keyword evidence="1" id="KW-0001">2Fe-2S</keyword>
<keyword evidence="3" id="KW-0408">Iron</keyword>
<dbReference type="GO" id="GO:0046872">
    <property type="term" value="F:metal ion binding"/>
    <property type="evidence" value="ECO:0007669"/>
    <property type="project" value="UniProtKB-KW"/>
</dbReference>
<feature type="domain" description="Rieske" evidence="5">
    <location>
        <begin position="2"/>
        <end position="99"/>
    </location>
</feature>